<proteinExistence type="predicted"/>
<accession>A0A1I0EZ83</accession>
<name>A0A1I0EZ83_9GAMM</name>
<reference evidence="2" key="1">
    <citation type="submission" date="2016-10" db="EMBL/GenBank/DDBJ databases">
        <authorList>
            <person name="Varghese N."/>
            <person name="Submissions S."/>
        </authorList>
    </citation>
    <scope>NUCLEOTIDE SEQUENCE [LARGE SCALE GENOMIC DNA]</scope>
    <source>
        <strain evidence="2">DSM 18579</strain>
    </source>
</reference>
<evidence type="ECO:0000313" key="1">
    <source>
        <dbReference type="EMBL" id="SET50985.1"/>
    </source>
</evidence>
<dbReference type="EMBL" id="FOHV01000033">
    <property type="protein sequence ID" value="SET50985.1"/>
    <property type="molecule type" value="Genomic_DNA"/>
</dbReference>
<gene>
    <name evidence="1" type="ORF">SAMN02583745_02582</name>
</gene>
<dbReference type="STRING" id="1123402.SAMN02583745_02582"/>
<protein>
    <recommendedName>
        <fullName evidence="3">DUF3375 domain-containing protein</fullName>
    </recommendedName>
</protein>
<dbReference type="RefSeq" id="WP_093321908.1">
    <property type="nucleotide sequence ID" value="NZ_FOHV01000033.1"/>
</dbReference>
<dbReference type="AlphaFoldDB" id="A0A1I0EZ83"/>
<organism evidence="1 2">
    <name type="scientific">Thorsellia anophelis DSM 18579</name>
    <dbReference type="NCBI Taxonomy" id="1123402"/>
    <lineage>
        <taxon>Bacteria</taxon>
        <taxon>Pseudomonadati</taxon>
        <taxon>Pseudomonadota</taxon>
        <taxon>Gammaproteobacteria</taxon>
        <taxon>Enterobacterales</taxon>
        <taxon>Thorselliaceae</taxon>
        <taxon>Thorsellia</taxon>
    </lineage>
</organism>
<dbReference type="Pfam" id="PF11855">
    <property type="entry name" value="DUF3375"/>
    <property type="match status" value="1"/>
</dbReference>
<dbReference type="OrthoDB" id="138803at2"/>
<evidence type="ECO:0008006" key="3">
    <source>
        <dbReference type="Google" id="ProtNLM"/>
    </source>
</evidence>
<evidence type="ECO:0000313" key="2">
    <source>
        <dbReference type="Proteomes" id="UP000242642"/>
    </source>
</evidence>
<sequence length="486" mass="55376">MSFQGFQAKYKRLYSEHAAWKLLKTDNAPYILAFIASLFQEESEIEYGKAKIILDEELKLSRELGIWSTETSAGTYLNQWIRQGWLREMDDTLTKTDASEIALRFCKGLDERGSSTTASHLRIVQEAVRDLALAMNPSIDQRVELLEHKKQEIQKEIDALNAGHIVMLTELEQKERIREIYQLASVLTGDFRRVEDEIRLLDKSLRVQIVEGSATRGDILLSVMEKEALLASTESGSAFEGFFQLLCDQNRTTEFREQLRSILQQPSAKQLLPQQTQFLSQLMRELSKESDRVFRVRRRTEEGLRSYIESGAALENRAVDRLLSQLERHAILLRDENIDLKTNLSMELHIGPLEIGSPESMRLRTPEDKLDMVDIKTHINSREPSADVLASLETVQIRELAMRIVNTLRDKGPSSIGMLIEINPIQSGLEELVAYLRVAKAINAAQLQTTEKVIVRDKHGNAIEATIPTYLLSLNLFPETLDELSI</sequence>
<dbReference type="Proteomes" id="UP000242642">
    <property type="component" value="Unassembled WGS sequence"/>
</dbReference>
<dbReference type="InterPro" id="IPR021804">
    <property type="entry name" value="DUF3375"/>
</dbReference>
<keyword evidence="2" id="KW-1185">Reference proteome</keyword>